<protein>
    <recommendedName>
        <fullName evidence="3">RiboL-PSP-HEPN domain-containing protein</fullName>
    </recommendedName>
</protein>
<organism evidence="1 2">
    <name type="scientific">Cellulophaga geojensis KL-A</name>
    <dbReference type="NCBI Taxonomy" id="1328323"/>
    <lineage>
        <taxon>Bacteria</taxon>
        <taxon>Pseudomonadati</taxon>
        <taxon>Bacteroidota</taxon>
        <taxon>Flavobacteriia</taxon>
        <taxon>Flavobacteriales</taxon>
        <taxon>Flavobacteriaceae</taxon>
        <taxon>Cellulophaga</taxon>
    </lineage>
</organism>
<evidence type="ECO:0000313" key="2">
    <source>
        <dbReference type="Proteomes" id="UP000019275"/>
    </source>
</evidence>
<dbReference type="Proteomes" id="UP000019275">
    <property type="component" value="Unassembled WGS sequence"/>
</dbReference>
<reference evidence="1 2" key="1">
    <citation type="journal article" date="2014" name="Genome Announc.">
        <title>Draft Genome Sequence of the Carrageenan-Degrading Bacterium Cellulophaga sp. Strain KL-A, Isolated from Decaying Marine Algae.</title>
        <authorList>
            <person name="Shan D."/>
            <person name="Ying J."/>
            <person name="Li X."/>
            <person name="Gao Z."/>
            <person name="Wei G."/>
            <person name="Shao Z."/>
        </authorList>
    </citation>
    <scope>NUCLEOTIDE SEQUENCE [LARGE SCALE GENOMIC DNA]</scope>
    <source>
        <strain evidence="1 2">KL-A</strain>
    </source>
</reference>
<dbReference type="RefSeq" id="WP_034645896.1">
    <property type="nucleotide sequence ID" value="NZ_ARZX01000014.1"/>
</dbReference>
<comment type="caution">
    <text evidence="1">The sequence shown here is derived from an EMBL/GenBank/DDBJ whole genome shotgun (WGS) entry which is preliminary data.</text>
</comment>
<accession>A0ABP3B5L8</accession>
<sequence length="262" mass="31192">MKNSYKKPLDILYDRLLVYRQISFRINDVLKSDVEKYNKNKASLSLSNSLLIVDWSDKKRAARISTNSFKLITRETYSDEIEKVLSLKFCLLYSQSFEALETFLKDIIYIKSNKDDVFKQKVIKKLKKGLIFNRENIPTGKNLYSLLKEAGKDTFKEYSKSNIIKTGYYEFWTIISETRHAITHTQCQIKKSKINKSQTHFKVFEMLFNYSYINEEEILIQLDYLKFFKTIEYISSYAFQIFKTISIEDKLDWQIYELNATQ</sequence>
<dbReference type="EMBL" id="ARZX01000014">
    <property type="protein sequence ID" value="EWH13118.1"/>
    <property type="molecule type" value="Genomic_DNA"/>
</dbReference>
<proteinExistence type="predicted"/>
<keyword evidence="2" id="KW-1185">Reference proteome</keyword>
<name>A0ABP3B5L8_9FLAO</name>
<evidence type="ECO:0000313" key="1">
    <source>
        <dbReference type="EMBL" id="EWH13118.1"/>
    </source>
</evidence>
<evidence type="ECO:0008006" key="3">
    <source>
        <dbReference type="Google" id="ProtNLM"/>
    </source>
</evidence>
<gene>
    <name evidence="1" type="ORF">KLA_11255</name>
</gene>